<dbReference type="AlphaFoldDB" id="K1QMK5"/>
<dbReference type="PANTHER" id="PTHR46091:SF3">
    <property type="entry name" value="AMINE OXIDASE DOMAIN-CONTAINING PROTEIN"/>
    <property type="match status" value="1"/>
</dbReference>
<proteinExistence type="inferred from homology"/>
<evidence type="ECO:0000256" key="2">
    <source>
        <dbReference type="ARBA" id="ARBA00022630"/>
    </source>
</evidence>
<dbReference type="InterPro" id="IPR011989">
    <property type="entry name" value="ARM-like"/>
</dbReference>
<accession>K1QMK5</accession>
<dbReference type="SUPFAM" id="SSF51905">
    <property type="entry name" value="FAD/NAD(P)-binding domain"/>
    <property type="match status" value="1"/>
</dbReference>
<protein>
    <submittedName>
        <fullName evidence="7">Kinesin-associated protein 3</fullName>
    </submittedName>
</protein>
<organism evidence="7">
    <name type="scientific">Magallana gigas</name>
    <name type="common">Pacific oyster</name>
    <name type="synonym">Crassostrea gigas</name>
    <dbReference type="NCBI Taxonomy" id="29159"/>
    <lineage>
        <taxon>Eukaryota</taxon>
        <taxon>Metazoa</taxon>
        <taxon>Spiralia</taxon>
        <taxon>Lophotrochozoa</taxon>
        <taxon>Mollusca</taxon>
        <taxon>Bivalvia</taxon>
        <taxon>Autobranchia</taxon>
        <taxon>Pteriomorphia</taxon>
        <taxon>Ostreida</taxon>
        <taxon>Ostreoidea</taxon>
        <taxon>Ostreidae</taxon>
        <taxon>Magallana</taxon>
    </lineage>
</organism>
<evidence type="ECO:0000256" key="4">
    <source>
        <dbReference type="ARBA" id="ARBA00022827"/>
    </source>
</evidence>
<keyword evidence="3" id="KW-0732">Signal</keyword>
<keyword evidence="6" id="KW-0520">NAD</keyword>
<keyword evidence="4" id="KW-0274">FAD</keyword>
<dbReference type="Gene3D" id="3.50.50.60">
    <property type="entry name" value="FAD/NAD(P)-binding domain"/>
    <property type="match status" value="2"/>
</dbReference>
<evidence type="ECO:0000256" key="1">
    <source>
        <dbReference type="ARBA" id="ARBA00005855"/>
    </source>
</evidence>
<evidence type="ECO:0000313" key="7">
    <source>
        <dbReference type="EMBL" id="EKC32344.1"/>
    </source>
</evidence>
<reference evidence="7" key="1">
    <citation type="journal article" date="2012" name="Nature">
        <title>The oyster genome reveals stress adaptation and complexity of shell formation.</title>
        <authorList>
            <person name="Zhang G."/>
            <person name="Fang X."/>
            <person name="Guo X."/>
            <person name="Li L."/>
            <person name="Luo R."/>
            <person name="Xu F."/>
            <person name="Yang P."/>
            <person name="Zhang L."/>
            <person name="Wang X."/>
            <person name="Qi H."/>
            <person name="Xiong Z."/>
            <person name="Que H."/>
            <person name="Xie Y."/>
            <person name="Holland P.W."/>
            <person name="Paps J."/>
            <person name="Zhu Y."/>
            <person name="Wu F."/>
            <person name="Chen Y."/>
            <person name="Wang J."/>
            <person name="Peng C."/>
            <person name="Meng J."/>
            <person name="Yang L."/>
            <person name="Liu J."/>
            <person name="Wen B."/>
            <person name="Zhang N."/>
            <person name="Huang Z."/>
            <person name="Zhu Q."/>
            <person name="Feng Y."/>
            <person name="Mount A."/>
            <person name="Hedgecock D."/>
            <person name="Xu Z."/>
            <person name="Liu Y."/>
            <person name="Domazet-Loso T."/>
            <person name="Du Y."/>
            <person name="Sun X."/>
            <person name="Zhang S."/>
            <person name="Liu B."/>
            <person name="Cheng P."/>
            <person name="Jiang X."/>
            <person name="Li J."/>
            <person name="Fan D."/>
            <person name="Wang W."/>
            <person name="Fu W."/>
            <person name="Wang T."/>
            <person name="Wang B."/>
            <person name="Zhang J."/>
            <person name="Peng Z."/>
            <person name="Li Y."/>
            <person name="Li N."/>
            <person name="Wang J."/>
            <person name="Chen M."/>
            <person name="He Y."/>
            <person name="Tan F."/>
            <person name="Song X."/>
            <person name="Zheng Q."/>
            <person name="Huang R."/>
            <person name="Yang H."/>
            <person name="Du X."/>
            <person name="Chen L."/>
            <person name="Yang M."/>
            <person name="Gaffney P.M."/>
            <person name="Wang S."/>
            <person name="Luo L."/>
            <person name="She Z."/>
            <person name="Ming Y."/>
            <person name="Huang W."/>
            <person name="Zhang S."/>
            <person name="Huang B."/>
            <person name="Zhang Y."/>
            <person name="Qu T."/>
            <person name="Ni P."/>
            <person name="Miao G."/>
            <person name="Wang J."/>
            <person name="Wang Q."/>
            <person name="Steinberg C.E."/>
            <person name="Wang H."/>
            <person name="Li N."/>
            <person name="Qian L."/>
            <person name="Zhang G."/>
            <person name="Li Y."/>
            <person name="Yang H."/>
            <person name="Liu X."/>
            <person name="Wang J."/>
            <person name="Yin Y."/>
            <person name="Wang J."/>
        </authorList>
    </citation>
    <scope>NUCLEOTIDE SEQUENCE [LARGE SCALE GENOMIC DNA]</scope>
    <source>
        <strain evidence="7">05x7-T-G4-1.051#20</strain>
    </source>
</reference>
<dbReference type="Pfam" id="PF13450">
    <property type="entry name" value="NAD_binding_8"/>
    <property type="match status" value="1"/>
</dbReference>
<evidence type="ECO:0000256" key="5">
    <source>
        <dbReference type="ARBA" id="ARBA00022857"/>
    </source>
</evidence>
<dbReference type="PANTHER" id="PTHR46091">
    <property type="entry name" value="BLR7054 PROTEIN"/>
    <property type="match status" value="1"/>
</dbReference>
<dbReference type="InterPro" id="IPR016024">
    <property type="entry name" value="ARM-type_fold"/>
</dbReference>
<sequence length="790" mass="89973">MNTGVLAFVGRAIQYLVDNPYILGILFLLYVFIFLLSVLFSGPRPGRNPFSVKNVKPVQELITDQKSRDQILKQRFKNHKVPKNLDVVIIGSGIGGLSVGVLLARAGKKVLVLEQHDQAGGCCHTFHDKGFEFDTGIHYIGKMDPSFENRVLMDQLTGGRVEYPLMDEAYDIVAIGDPMKGKVSKFPFVSNKEKIIENLITRFPKEKEGIEKFFKLLKEARHFFTGCVVLKVIPKWLAKLLVSTGLINIIFKAYGKFGKLSLKDVLDSVTDDEELKATLAYIFGDYGVVPSKTPFGLHSVILGHYFSGAHYIRGGPSELAFQMIQVIEEKDGRVLVNAPVSEILMSEKGRAVGVKLRKGDSDVEIFAKHVVSDAGVANTFFHLLPKEVMKMLFESGENVEMELMALCVNLASNKRVAAMICEGQGLKMLMKRAFKYRHPLLMKMIRNLSQHDGPTKNLFVDYISDLAQAVLNEEDEDFGLECLGILGNLTIPDLDYELILKEYNLIPWIKSRLEPGACEDDWVLEVIILVGTVCNDDACAKMLAEANIIQSLIELLNAKQEDDEMVCQIVYVFYQMIFHESTREVIIKDTQIRKVCDNTLDMIAEFDEEWAKKIQLEKFRWHNSQWLEMVETRQVTDMGDPYMYPEEGYDPYLQDADILDRPDLFYDDMYENAYIMDGHLTPEFIDENGMYDGQPYGYGYGNPMDGGYDPYERPESHMGFIGNGPPVDEYGRPLEMDPYMMDGRQSMMMDRYGMGMEEDPYQYGYNGFIEIRARRVLTNKQLYWCGPMEK</sequence>
<evidence type="ECO:0000256" key="3">
    <source>
        <dbReference type="ARBA" id="ARBA00022729"/>
    </source>
</evidence>
<comment type="similarity">
    <text evidence="1">Belongs to the carotenoid/retinoid oxidoreductase family. CrtISO subfamily.</text>
</comment>
<keyword evidence="5" id="KW-0521">NADP</keyword>
<dbReference type="Pfam" id="PF05804">
    <property type="entry name" value="KAP"/>
    <property type="match status" value="1"/>
</dbReference>
<dbReference type="InterPro" id="IPR052206">
    <property type="entry name" value="Retinol_saturase"/>
</dbReference>
<dbReference type="HOGENOM" id="CLU_355350_0_0_1"/>
<dbReference type="SUPFAM" id="SSF48371">
    <property type="entry name" value="ARM repeat"/>
    <property type="match status" value="1"/>
</dbReference>
<gene>
    <name evidence="7" type="ORF">CGI_10017496</name>
</gene>
<keyword evidence="2" id="KW-0285">Flavoprotein</keyword>
<dbReference type="InParanoid" id="K1QMK5"/>
<dbReference type="SMART" id="SM01297">
    <property type="entry name" value="KAP"/>
    <property type="match status" value="1"/>
</dbReference>
<evidence type="ECO:0000256" key="6">
    <source>
        <dbReference type="ARBA" id="ARBA00023027"/>
    </source>
</evidence>
<name>K1QMK5_MAGGI</name>
<dbReference type="InterPro" id="IPR036188">
    <property type="entry name" value="FAD/NAD-bd_sf"/>
</dbReference>
<dbReference type="EMBL" id="JH816911">
    <property type="protein sequence ID" value="EKC32344.1"/>
    <property type="molecule type" value="Genomic_DNA"/>
</dbReference>
<dbReference type="Gene3D" id="1.25.10.10">
    <property type="entry name" value="Leucine-rich Repeat Variant"/>
    <property type="match status" value="1"/>
</dbReference>